<dbReference type="Proteomes" id="UP000246483">
    <property type="component" value="Unassembled WGS sequence"/>
</dbReference>
<dbReference type="AlphaFoldDB" id="A0A317RAR5"/>
<dbReference type="InterPro" id="IPR005590">
    <property type="entry name" value="DUF333"/>
</dbReference>
<evidence type="ECO:0008006" key="4">
    <source>
        <dbReference type="Google" id="ProtNLM"/>
    </source>
</evidence>
<dbReference type="OrthoDB" id="148878at2"/>
<dbReference type="EMBL" id="QGUB01000009">
    <property type="protein sequence ID" value="PWW43688.1"/>
    <property type="molecule type" value="Genomic_DNA"/>
</dbReference>
<keyword evidence="3" id="KW-1185">Reference proteome</keyword>
<gene>
    <name evidence="2" type="ORF">DFR36_10939</name>
</gene>
<protein>
    <recommendedName>
        <fullName evidence="4">Hemolysin</fullName>
    </recommendedName>
</protein>
<keyword evidence="1" id="KW-0732">Signal</keyword>
<sequence length="84" mass="8822">MPLLATFPTLAAGILALTALAGCGARPAPAPAVGMANPASVYCAQRGGTLKIVRGPEGERGMCHLPEGTVVEEWELFRRDHPQR</sequence>
<dbReference type="PANTHER" id="PTHR38008">
    <property type="entry name" value="HEMOLYSIN-RELATED"/>
    <property type="match status" value="1"/>
</dbReference>
<evidence type="ECO:0000256" key="1">
    <source>
        <dbReference type="SAM" id="SignalP"/>
    </source>
</evidence>
<evidence type="ECO:0000313" key="3">
    <source>
        <dbReference type="Proteomes" id="UP000246483"/>
    </source>
</evidence>
<reference evidence="2 3" key="1">
    <citation type="submission" date="2018-05" db="EMBL/GenBank/DDBJ databases">
        <title>Genomic Encyclopedia of Type Strains, Phase IV (KMG-IV): sequencing the most valuable type-strain genomes for metagenomic binning, comparative biology and taxonomic classification.</title>
        <authorList>
            <person name="Goeker M."/>
        </authorList>
    </citation>
    <scope>NUCLEOTIDE SEQUENCE [LARGE SCALE GENOMIC DNA]</scope>
    <source>
        <strain evidence="2 3">DSM 26006</strain>
    </source>
</reference>
<accession>A0A317RAR5</accession>
<feature type="signal peptide" evidence="1">
    <location>
        <begin position="1"/>
        <end position="21"/>
    </location>
</feature>
<proteinExistence type="predicted"/>
<name>A0A317RAR5_9BURK</name>
<dbReference type="PANTHER" id="PTHR38008:SF2">
    <property type="entry name" value="HEMOLYSIN"/>
    <property type="match status" value="1"/>
</dbReference>
<dbReference type="RefSeq" id="WP_019373540.1">
    <property type="nucleotide sequence ID" value="NZ_ALEE01000292.1"/>
</dbReference>
<organism evidence="2 3">
    <name type="scientific">Melaminivora alkalimesophila</name>
    <dbReference type="NCBI Taxonomy" id="1165852"/>
    <lineage>
        <taxon>Bacteria</taxon>
        <taxon>Pseudomonadati</taxon>
        <taxon>Pseudomonadota</taxon>
        <taxon>Betaproteobacteria</taxon>
        <taxon>Burkholderiales</taxon>
        <taxon>Comamonadaceae</taxon>
        <taxon>Melaminivora</taxon>
    </lineage>
</organism>
<feature type="chain" id="PRO_5016375303" description="Hemolysin" evidence="1">
    <location>
        <begin position="22"/>
        <end position="84"/>
    </location>
</feature>
<dbReference type="Pfam" id="PF03891">
    <property type="entry name" value="DUF333"/>
    <property type="match status" value="1"/>
</dbReference>
<comment type="caution">
    <text evidence="2">The sequence shown here is derived from an EMBL/GenBank/DDBJ whole genome shotgun (WGS) entry which is preliminary data.</text>
</comment>
<evidence type="ECO:0000313" key="2">
    <source>
        <dbReference type="EMBL" id="PWW43688.1"/>
    </source>
</evidence>